<accession>A0A1W2F3F2</accession>
<name>A0A1W2F3F2_9FIRM</name>
<sequence>MLLTEKYPKELQLLTELFSKRVYAPQLENLNALYCFAEEKWEENIYRLQSKKVQIKYLLIGEAAPPANSKETSNYFYGDQCTGPWWNAPTGAFATYAENRQISLDILAKKQFLLIDTMPFAAKFTTPIRASNKIPRPTYLELVSLCLESYLNHKLNDPRLTWDSDVKLAFSVMYNAKAVIAALPSGLLLPTGQTISLSEDLLATNASNFPSADRLRDVFGL</sequence>
<protein>
    <submittedName>
        <fullName evidence="1">Uncharacterized protein</fullName>
    </submittedName>
</protein>
<gene>
    <name evidence="1" type="ORF">SAMN04488500_1436</name>
</gene>
<evidence type="ECO:0000313" key="2">
    <source>
        <dbReference type="Proteomes" id="UP000192738"/>
    </source>
</evidence>
<dbReference type="RefSeq" id="WP_084578500.1">
    <property type="nucleotide sequence ID" value="NZ_CP155572.1"/>
</dbReference>
<dbReference type="Proteomes" id="UP000192738">
    <property type="component" value="Unassembled WGS sequence"/>
</dbReference>
<reference evidence="1 2" key="1">
    <citation type="submission" date="2017-04" db="EMBL/GenBank/DDBJ databases">
        <authorList>
            <person name="Afonso C.L."/>
            <person name="Miller P.J."/>
            <person name="Scott M.A."/>
            <person name="Spackman E."/>
            <person name="Goraichik I."/>
            <person name="Dimitrov K.M."/>
            <person name="Suarez D.L."/>
            <person name="Swayne D.E."/>
        </authorList>
    </citation>
    <scope>NUCLEOTIDE SEQUENCE [LARGE SCALE GENOMIC DNA]</scope>
    <source>
        <strain evidence="1 2">DSM 5090</strain>
    </source>
</reference>
<dbReference type="EMBL" id="FWXI01000043">
    <property type="protein sequence ID" value="SMD16461.1"/>
    <property type="molecule type" value="Genomic_DNA"/>
</dbReference>
<organism evidence="1 2">
    <name type="scientific">Sporomusa malonica</name>
    <dbReference type="NCBI Taxonomy" id="112901"/>
    <lineage>
        <taxon>Bacteria</taxon>
        <taxon>Bacillati</taxon>
        <taxon>Bacillota</taxon>
        <taxon>Negativicutes</taxon>
        <taxon>Selenomonadales</taxon>
        <taxon>Sporomusaceae</taxon>
        <taxon>Sporomusa</taxon>
    </lineage>
</organism>
<keyword evidence="2" id="KW-1185">Reference proteome</keyword>
<evidence type="ECO:0000313" key="1">
    <source>
        <dbReference type="EMBL" id="SMD16461.1"/>
    </source>
</evidence>
<dbReference type="AlphaFoldDB" id="A0A1W2F3F2"/>
<proteinExistence type="predicted"/>